<proteinExistence type="predicted"/>
<evidence type="ECO:0000313" key="2">
    <source>
        <dbReference type="EMBL" id="HGC42909.1"/>
    </source>
</evidence>
<name>A0A8J4H9T2_9PROT</name>
<dbReference type="Pfam" id="PF09670">
    <property type="entry name" value="Cas_Cas02710"/>
    <property type="match status" value="1"/>
</dbReference>
<gene>
    <name evidence="2" type="ORF">ENY07_06780</name>
</gene>
<sequence>MALQWGEGPGQPANTPRQGRNCGRKRRLYRHHPGLQPATPAAIGSAMPQTALLLTVGTGSANNLEDTFYQPLLKSARDGKWSLIVLLPSQKTRGYAETLKSRLTDKTVEIHPLPQPWDENAIDSCYRHFDDVIAKLRQRGFPPIHLTADFTRGTKAMSAALMLAAVRHGVAMTRYIEGTRDERGMVVPGSEKIRGFAPEEALFARRLDAARALFQGGSFAAVEKLLAPEALPDVSPDIRNRAGSVRKLAAFCLAWDRLDYKSAKRSLSNLDHAGLPPDWQAFFPSREVQDWVVLLAEPAPQEDKSAMATRCQRLIADLLANVERRLNQGQYEDCLIRAYRILALLGQSRLFVLGYESGKMPPEDARVKSFLATLKENENKPQKRDSAYLLGREQVARFLKTQFPRDGFGERLLAFARNEGQCVVERNRSILAHGFDAVSTGARGELEKALTGLEALFRDLTGGDTAKSYLAWSRWLDFSPAPA</sequence>
<accession>A0A8J4H9T2</accession>
<dbReference type="InterPro" id="IPR014082">
    <property type="entry name" value="CRISPR-assoc_prot_Cas02710"/>
</dbReference>
<evidence type="ECO:0000256" key="1">
    <source>
        <dbReference type="SAM" id="MobiDB-lite"/>
    </source>
</evidence>
<organism evidence="2">
    <name type="scientific">Acidicaldus sp</name>
    <dbReference type="NCBI Taxonomy" id="1872105"/>
    <lineage>
        <taxon>Bacteria</taxon>
        <taxon>Pseudomonadati</taxon>
        <taxon>Pseudomonadota</taxon>
        <taxon>Alphaproteobacteria</taxon>
        <taxon>Acetobacterales</taxon>
        <taxon>Acetobacteraceae</taxon>
        <taxon>Acidicaldus</taxon>
    </lineage>
</organism>
<dbReference type="Gene3D" id="3.40.50.10770">
    <property type="entry name" value="Hypothetical protein VC1899 like domain (Restriction endonuclease-like)"/>
    <property type="match status" value="1"/>
</dbReference>
<comment type="caution">
    <text evidence="2">The sequence shown here is derived from an EMBL/GenBank/DDBJ whole genome shotgun (WGS) entry which is preliminary data.</text>
</comment>
<dbReference type="EMBL" id="DTQM01000127">
    <property type="protein sequence ID" value="HGC42909.1"/>
    <property type="molecule type" value="Genomic_DNA"/>
</dbReference>
<feature type="region of interest" description="Disordered" evidence="1">
    <location>
        <begin position="1"/>
        <end position="21"/>
    </location>
</feature>
<reference evidence="2" key="1">
    <citation type="journal article" date="2020" name="mSystems">
        <title>Genome- and Community-Level Interaction Insights into Carbon Utilization and Element Cycling Functions of Hydrothermarchaeota in Hydrothermal Sediment.</title>
        <authorList>
            <person name="Zhou Z."/>
            <person name="Liu Y."/>
            <person name="Xu W."/>
            <person name="Pan J."/>
            <person name="Luo Z.H."/>
            <person name="Li M."/>
        </authorList>
    </citation>
    <scope>NUCLEOTIDE SEQUENCE</scope>
    <source>
        <strain evidence="2">SpSt-997</strain>
    </source>
</reference>
<protein>
    <submittedName>
        <fullName evidence="2">TIGR02710 family CRISPR-associated protein</fullName>
    </submittedName>
</protein>
<dbReference type="AlphaFoldDB" id="A0A8J4H9T2"/>
<dbReference type="NCBIfam" id="TIGR02710">
    <property type="entry name" value="TIGR02710 family CRISPR-associated CARF protein"/>
    <property type="match status" value="1"/>
</dbReference>